<organism evidence="1 2">
    <name type="scientific">Parasynechococcus marenigrum (strain WH8102)</name>
    <dbReference type="NCBI Taxonomy" id="84588"/>
    <lineage>
        <taxon>Bacteria</taxon>
        <taxon>Bacillati</taxon>
        <taxon>Cyanobacteriota</taxon>
        <taxon>Cyanophyceae</taxon>
        <taxon>Synechococcales</taxon>
        <taxon>Prochlorococcaceae</taxon>
        <taxon>Parasynechococcus</taxon>
        <taxon>Parasynechococcus marenigrum</taxon>
    </lineage>
</organism>
<dbReference type="Proteomes" id="UP000001422">
    <property type="component" value="Chromosome"/>
</dbReference>
<dbReference type="EMBL" id="BX569692">
    <property type="protein sequence ID" value="CAE07577.1"/>
    <property type="molecule type" value="Genomic_DNA"/>
</dbReference>
<dbReference type="KEGG" id="syw:SYNW1062"/>
<reference evidence="1 2" key="1">
    <citation type="journal article" date="2003" name="Nature">
        <title>The genome of a motile marine Synechococcus.</title>
        <authorList>
            <person name="Palenik B."/>
            <person name="Brahamsha B."/>
            <person name="Larimer F."/>
            <person name="Land M."/>
            <person name="Hauser L."/>
            <person name="Chain P."/>
            <person name="Lamerdin J."/>
            <person name="Regala W."/>
            <person name="Allen E.A."/>
            <person name="McCarren J."/>
            <person name="Paulsen I."/>
            <person name="Dufresne A."/>
            <person name="Partensky F."/>
            <person name="Webb E."/>
            <person name="Waterbury J."/>
        </authorList>
    </citation>
    <scope>NUCLEOTIDE SEQUENCE [LARGE SCALE GENOMIC DNA]</scope>
    <source>
        <strain evidence="1 2">WH8102</strain>
    </source>
</reference>
<dbReference type="HOGENOM" id="CLU_2398556_0_0_3"/>
<gene>
    <name evidence="1" type="ordered locus">SYNW1062</name>
</gene>
<dbReference type="AlphaFoldDB" id="Q7U7C3"/>
<protein>
    <submittedName>
        <fullName evidence="1">Uncharacterized protein</fullName>
    </submittedName>
</protein>
<name>Q7U7C3_PARMW</name>
<accession>Q7U7C3</accession>
<evidence type="ECO:0000313" key="1">
    <source>
        <dbReference type="EMBL" id="CAE07577.1"/>
    </source>
</evidence>
<evidence type="ECO:0000313" key="2">
    <source>
        <dbReference type="Proteomes" id="UP000001422"/>
    </source>
</evidence>
<proteinExistence type="predicted"/>
<sequence length="93" mass="10206">MDRICHACVTNMGPFSALLHRGCPIDFTIQRQASFAWVAPSAPARSTDSTARQVRDAGCFAPLNKHSSSHYGPNITTVYGRICDLTMAVYLPY</sequence>
<keyword evidence="2" id="KW-1185">Reference proteome</keyword>